<dbReference type="AlphaFoldDB" id="A0A0F9BEI8"/>
<comment type="caution">
    <text evidence="1">The sequence shown here is derived from an EMBL/GenBank/DDBJ whole genome shotgun (WGS) entry which is preliminary data.</text>
</comment>
<gene>
    <name evidence="1" type="ORF">LCGC14_2799340</name>
</gene>
<feature type="non-terminal residue" evidence="1">
    <location>
        <position position="1"/>
    </location>
</feature>
<dbReference type="EMBL" id="LAZR01052486">
    <property type="protein sequence ID" value="KKK82846.1"/>
    <property type="molecule type" value="Genomic_DNA"/>
</dbReference>
<reference evidence="1" key="1">
    <citation type="journal article" date="2015" name="Nature">
        <title>Complex archaea that bridge the gap between prokaryotes and eukaryotes.</title>
        <authorList>
            <person name="Spang A."/>
            <person name="Saw J.H."/>
            <person name="Jorgensen S.L."/>
            <person name="Zaremba-Niedzwiedzka K."/>
            <person name="Martijn J."/>
            <person name="Lind A.E."/>
            <person name="van Eijk R."/>
            <person name="Schleper C."/>
            <person name="Guy L."/>
            <person name="Ettema T.J."/>
        </authorList>
    </citation>
    <scope>NUCLEOTIDE SEQUENCE</scope>
</reference>
<evidence type="ECO:0000313" key="1">
    <source>
        <dbReference type="EMBL" id="KKK82846.1"/>
    </source>
</evidence>
<sequence>EIIVRETMEAIIRYFRNDYARDFNSPWRKDLERGIRQHIKEALK</sequence>
<organism evidence="1">
    <name type="scientific">marine sediment metagenome</name>
    <dbReference type="NCBI Taxonomy" id="412755"/>
    <lineage>
        <taxon>unclassified sequences</taxon>
        <taxon>metagenomes</taxon>
        <taxon>ecological metagenomes</taxon>
    </lineage>
</organism>
<protein>
    <submittedName>
        <fullName evidence="1">Uncharacterized protein</fullName>
    </submittedName>
</protein>
<accession>A0A0F9BEI8</accession>
<proteinExistence type="predicted"/>
<name>A0A0F9BEI8_9ZZZZ</name>